<comment type="caution">
    <text evidence="2">The sequence shown here is derived from an EMBL/GenBank/DDBJ whole genome shotgun (WGS) entry which is preliminary data.</text>
</comment>
<name>A0ABQ7MB87_BRACM</name>
<keyword evidence="3" id="KW-1185">Reference proteome</keyword>
<dbReference type="PANTHER" id="PTHR31286:SF133">
    <property type="entry name" value="TA11-LIKE NON-LTR RETROELEMENT PROTEIN-RELATED"/>
    <property type="match status" value="1"/>
</dbReference>
<evidence type="ECO:0008006" key="4">
    <source>
        <dbReference type="Google" id="ProtNLM"/>
    </source>
</evidence>
<accession>A0ABQ7MB87</accession>
<dbReference type="Proteomes" id="UP000823674">
    <property type="component" value="Chromosome A05"/>
</dbReference>
<sequence length="239" mass="27487">MFHIPHQPTRHWIIQRDIWHIDDCLLFVLSWIPEESFKIPEVSILPVWIASGLGKPILTHKPRLDPSNMGQTKVLVEMELERDFPKLIALDDKQGHIYLVKVEYTWIPSTQFVRDVAAYFIKRRGVFCLQNFKILLVPHKIQWCECALCSLSTGAERKLTLLKRYQRNAKLQRTTPVTLPHMEVQKTSMVDPFNTSVQVSGFQSPSRFAVLGDVDMAPDETTSSLGFTRGGKESRKKNS</sequence>
<evidence type="ECO:0000256" key="1">
    <source>
        <dbReference type="SAM" id="MobiDB-lite"/>
    </source>
</evidence>
<reference evidence="2 3" key="1">
    <citation type="submission" date="2021-03" db="EMBL/GenBank/DDBJ databases">
        <authorList>
            <person name="King G.J."/>
            <person name="Bancroft I."/>
            <person name="Baten A."/>
            <person name="Bloomfield J."/>
            <person name="Borpatragohain P."/>
            <person name="He Z."/>
            <person name="Irish N."/>
            <person name="Irwin J."/>
            <person name="Liu K."/>
            <person name="Mauleon R.P."/>
            <person name="Moore J."/>
            <person name="Morris R."/>
            <person name="Ostergaard L."/>
            <person name="Wang B."/>
            <person name="Wells R."/>
        </authorList>
    </citation>
    <scope>NUCLEOTIDE SEQUENCE [LARGE SCALE GENOMIC DNA]</scope>
    <source>
        <strain evidence="2">R-o-18</strain>
        <tissue evidence="2">Leaf</tissue>
    </source>
</reference>
<organism evidence="2 3">
    <name type="scientific">Brassica rapa subsp. trilocularis</name>
    <dbReference type="NCBI Taxonomy" id="1813537"/>
    <lineage>
        <taxon>Eukaryota</taxon>
        <taxon>Viridiplantae</taxon>
        <taxon>Streptophyta</taxon>
        <taxon>Embryophyta</taxon>
        <taxon>Tracheophyta</taxon>
        <taxon>Spermatophyta</taxon>
        <taxon>Magnoliopsida</taxon>
        <taxon>eudicotyledons</taxon>
        <taxon>Gunneridae</taxon>
        <taxon>Pentapetalae</taxon>
        <taxon>rosids</taxon>
        <taxon>malvids</taxon>
        <taxon>Brassicales</taxon>
        <taxon>Brassicaceae</taxon>
        <taxon>Brassiceae</taxon>
        <taxon>Brassica</taxon>
    </lineage>
</organism>
<dbReference type="PANTHER" id="PTHR31286">
    <property type="entry name" value="GLYCINE-RICH CELL WALL STRUCTURAL PROTEIN 1.8-LIKE"/>
    <property type="match status" value="1"/>
</dbReference>
<dbReference type="EMBL" id="JADBGQ010000005">
    <property type="protein sequence ID" value="KAG5396037.1"/>
    <property type="molecule type" value="Genomic_DNA"/>
</dbReference>
<dbReference type="InterPro" id="IPR040256">
    <property type="entry name" value="At4g02000-like"/>
</dbReference>
<evidence type="ECO:0000313" key="3">
    <source>
        <dbReference type="Proteomes" id="UP000823674"/>
    </source>
</evidence>
<feature type="region of interest" description="Disordered" evidence="1">
    <location>
        <begin position="218"/>
        <end position="239"/>
    </location>
</feature>
<evidence type="ECO:0000313" key="2">
    <source>
        <dbReference type="EMBL" id="KAG5396037.1"/>
    </source>
</evidence>
<protein>
    <recommendedName>
        <fullName evidence="4">DUF4283 domain-containing protein</fullName>
    </recommendedName>
</protein>
<proteinExistence type="predicted"/>
<gene>
    <name evidence="2" type="primary">A05g500970.1_BraROA</name>
    <name evidence="2" type="ORF">IGI04_017851</name>
</gene>